<feature type="domain" description="DUF6534" evidence="2">
    <location>
        <begin position="172"/>
        <end position="254"/>
    </location>
</feature>
<feature type="transmembrane region" description="Helical" evidence="1">
    <location>
        <begin position="160"/>
        <end position="187"/>
    </location>
</feature>
<gene>
    <name evidence="3" type="ORF">MIND_00587700</name>
</gene>
<feature type="transmembrane region" description="Helical" evidence="1">
    <location>
        <begin position="46"/>
        <end position="71"/>
    </location>
</feature>
<feature type="transmembrane region" description="Helical" evidence="1">
    <location>
        <begin position="91"/>
        <end position="118"/>
    </location>
</feature>
<feature type="transmembrane region" description="Helical" evidence="1">
    <location>
        <begin position="125"/>
        <end position="148"/>
    </location>
</feature>
<keyword evidence="1" id="KW-0812">Transmembrane</keyword>
<feature type="transmembrane region" description="Helical" evidence="1">
    <location>
        <begin position="235"/>
        <end position="256"/>
    </location>
</feature>
<dbReference type="Pfam" id="PF20152">
    <property type="entry name" value="DUF6534"/>
    <property type="match status" value="1"/>
</dbReference>
<dbReference type="AlphaFoldDB" id="A0A8H6W2V5"/>
<accession>A0A8H6W2V5</accession>
<dbReference type="InterPro" id="IPR045339">
    <property type="entry name" value="DUF6534"/>
</dbReference>
<dbReference type="GeneID" id="59345151"/>
<keyword evidence="1" id="KW-0472">Membrane</keyword>
<protein>
    <recommendedName>
        <fullName evidence="2">DUF6534 domain-containing protein</fullName>
    </recommendedName>
</protein>
<keyword evidence="4" id="KW-1185">Reference proteome</keyword>
<feature type="transmembrane region" description="Helical" evidence="1">
    <location>
        <begin position="208"/>
        <end position="229"/>
    </location>
</feature>
<evidence type="ECO:0000256" key="1">
    <source>
        <dbReference type="SAM" id="Phobius"/>
    </source>
</evidence>
<evidence type="ECO:0000313" key="3">
    <source>
        <dbReference type="EMBL" id="KAF7303584.1"/>
    </source>
</evidence>
<dbReference type="EMBL" id="JACAZF010000005">
    <property type="protein sequence ID" value="KAF7303584.1"/>
    <property type="molecule type" value="Genomic_DNA"/>
</dbReference>
<proteinExistence type="predicted"/>
<comment type="caution">
    <text evidence="3">The sequence shown here is derived from an EMBL/GenBank/DDBJ whole genome shotgun (WGS) entry which is preliminary data.</text>
</comment>
<dbReference type="Proteomes" id="UP000636479">
    <property type="component" value="Unassembled WGS sequence"/>
</dbReference>
<feature type="transmembrane region" description="Helical" evidence="1">
    <location>
        <begin position="12"/>
        <end position="34"/>
    </location>
</feature>
<sequence length="329" mass="35983">MAGVNVANAYLLLGSWLSSLLFSLEVVLIVQYLFFSDKVRPRWHKLGMSLLLAIDTIGTSSIFAQVYVIVIPSPCGFIPSSPPPRSMMTTYTNSVVVNIVATFTIASMEQSFLCYVYYNLTRRRFITGFLALCILVHAGFSYASAGLLVGQRSAPTGGPIIWTTKVGAISCAVTDILISATLVHTFIRLEQTSAMRNSTHSLLRRLMLLISTSGILVASITLVAMFLVLKSNPAYPLFFFCQSRLYVLTILANFLVGNASVRAQQETSSLDLTAGSRSLATRPAVTHVLFQTPTISTLHGRHHAAEENGPDVDMHVLSFTQSKDPPQER</sequence>
<reference evidence="3" key="1">
    <citation type="submission" date="2020-05" db="EMBL/GenBank/DDBJ databases">
        <title>Mycena genomes resolve the evolution of fungal bioluminescence.</title>
        <authorList>
            <person name="Tsai I.J."/>
        </authorList>
    </citation>
    <scope>NUCLEOTIDE SEQUENCE</scope>
    <source>
        <strain evidence="3">171206Taipei</strain>
    </source>
</reference>
<evidence type="ECO:0000313" key="4">
    <source>
        <dbReference type="Proteomes" id="UP000636479"/>
    </source>
</evidence>
<evidence type="ECO:0000259" key="2">
    <source>
        <dbReference type="Pfam" id="PF20152"/>
    </source>
</evidence>
<dbReference type="OrthoDB" id="2989042at2759"/>
<organism evidence="3 4">
    <name type="scientific">Mycena indigotica</name>
    <dbReference type="NCBI Taxonomy" id="2126181"/>
    <lineage>
        <taxon>Eukaryota</taxon>
        <taxon>Fungi</taxon>
        <taxon>Dikarya</taxon>
        <taxon>Basidiomycota</taxon>
        <taxon>Agaricomycotina</taxon>
        <taxon>Agaricomycetes</taxon>
        <taxon>Agaricomycetidae</taxon>
        <taxon>Agaricales</taxon>
        <taxon>Marasmiineae</taxon>
        <taxon>Mycenaceae</taxon>
        <taxon>Mycena</taxon>
    </lineage>
</organism>
<name>A0A8H6W2V5_9AGAR</name>
<dbReference type="RefSeq" id="XP_037220556.1">
    <property type="nucleotide sequence ID" value="XM_037362635.1"/>
</dbReference>
<keyword evidence="1" id="KW-1133">Transmembrane helix</keyword>